<gene>
    <name evidence="1" type="ORF">ACH5RR_029624</name>
</gene>
<proteinExistence type="predicted"/>
<protein>
    <recommendedName>
        <fullName evidence="3">Glyceraldehyde 3-phosphate dehydrogenase catalytic domain-containing protein</fullName>
    </recommendedName>
</protein>
<comment type="caution">
    <text evidence="1">The sequence shown here is derived from an EMBL/GenBank/DDBJ whole genome shotgun (WGS) entry which is preliminary data.</text>
</comment>
<organism evidence="1 2">
    <name type="scientific">Cinchona calisaya</name>
    <dbReference type="NCBI Taxonomy" id="153742"/>
    <lineage>
        <taxon>Eukaryota</taxon>
        <taxon>Viridiplantae</taxon>
        <taxon>Streptophyta</taxon>
        <taxon>Embryophyta</taxon>
        <taxon>Tracheophyta</taxon>
        <taxon>Spermatophyta</taxon>
        <taxon>Magnoliopsida</taxon>
        <taxon>eudicotyledons</taxon>
        <taxon>Gunneridae</taxon>
        <taxon>Pentapetalae</taxon>
        <taxon>asterids</taxon>
        <taxon>lamiids</taxon>
        <taxon>Gentianales</taxon>
        <taxon>Rubiaceae</taxon>
        <taxon>Cinchonoideae</taxon>
        <taxon>Cinchoneae</taxon>
        <taxon>Cinchona</taxon>
    </lineage>
</organism>
<evidence type="ECO:0008006" key="3">
    <source>
        <dbReference type="Google" id="ProtNLM"/>
    </source>
</evidence>
<name>A0ABD2YSA9_9GENT</name>
<keyword evidence="2" id="KW-1185">Reference proteome</keyword>
<evidence type="ECO:0000313" key="1">
    <source>
        <dbReference type="EMBL" id="KAL3510223.1"/>
    </source>
</evidence>
<dbReference type="EMBL" id="JBJUIK010000012">
    <property type="protein sequence ID" value="KAL3510223.1"/>
    <property type="molecule type" value="Genomic_DNA"/>
</dbReference>
<accession>A0ABD2YSA9</accession>
<evidence type="ECO:0000313" key="2">
    <source>
        <dbReference type="Proteomes" id="UP001630127"/>
    </source>
</evidence>
<dbReference type="AlphaFoldDB" id="A0ABD2YSA9"/>
<dbReference type="Proteomes" id="UP001630127">
    <property type="component" value="Unassembled WGS sequence"/>
</dbReference>
<reference evidence="1 2" key="1">
    <citation type="submission" date="2024-11" db="EMBL/GenBank/DDBJ databases">
        <title>A near-complete genome assembly of Cinchona calisaya.</title>
        <authorList>
            <person name="Lian D.C."/>
            <person name="Zhao X.W."/>
            <person name="Wei L."/>
        </authorList>
    </citation>
    <scope>NUCLEOTIDE SEQUENCE [LARGE SCALE GENOMIC DNA]</scope>
    <source>
        <tissue evidence="1">Nenye</tissue>
    </source>
</reference>
<sequence>MTTTYSLTMVMQDDTVKVVAWYETEWGYRNMVLAPKMEKLLPKYGLLSRAIVTEGYKSMDVCVNAMDLRIGLNMTIDVVSRT</sequence>